<dbReference type="OrthoDB" id="10252354at2759"/>
<protein>
    <submittedName>
        <fullName evidence="1">Uncharacterized protein</fullName>
    </submittedName>
</protein>
<dbReference type="AlphaFoldDB" id="A0A8S1S214"/>
<dbReference type="Proteomes" id="UP000689195">
    <property type="component" value="Unassembled WGS sequence"/>
</dbReference>
<proteinExistence type="predicted"/>
<keyword evidence="2" id="KW-1185">Reference proteome</keyword>
<comment type="caution">
    <text evidence="1">The sequence shown here is derived from an EMBL/GenBank/DDBJ whole genome shotgun (WGS) entry which is preliminary data.</text>
</comment>
<organism evidence="1 2">
    <name type="scientific">Paramecium pentaurelia</name>
    <dbReference type="NCBI Taxonomy" id="43138"/>
    <lineage>
        <taxon>Eukaryota</taxon>
        <taxon>Sar</taxon>
        <taxon>Alveolata</taxon>
        <taxon>Ciliophora</taxon>
        <taxon>Intramacronucleata</taxon>
        <taxon>Oligohymenophorea</taxon>
        <taxon>Peniculida</taxon>
        <taxon>Parameciidae</taxon>
        <taxon>Paramecium</taxon>
    </lineage>
</organism>
<reference evidence="1" key="1">
    <citation type="submission" date="2021-01" db="EMBL/GenBank/DDBJ databases">
        <authorList>
            <consortium name="Genoscope - CEA"/>
            <person name="William W."/>
        </authorList>
    </citation>
    <scope>NUCLEOTIDE SEQUENCE</scope>
</reference>
<evidence type="ECO:0000313" key="1">
    <source>
        <dbReference type="EMBL" id="CAD8133622.1"/>
    </source>
</evidence>
<dbReference type="EMBL" id="CAJJDO010000002">
    <property type="protein sequence ID" value="CAD8133622.1"/>
    <property type="molecule type" value="Genomic_DNA"/>
</dbReference>
<name>A0A8S1S214_9CILI</name>
<evidence type="ECO:0000313" key="2">
    <source>
        <dbReference type="Proteomes" id="UP000689195"/>
    </source>
</evidence>
<gene>
    <name evidence="1" type="ORF">PPENT_87.1.T0020503</name>
</gene>
<accession>A0A8S1S214</accession>
<sequence length="56" mass="6666">MYTLKKIQFLGDTIQEKLLTRELEALISCESDFIVQFYGAFYSWSTFFKITCRLNN</sequence>